<dbReference type="CDD" id="cd16292">
    <property type="entry name" value="CPSF3-like_MBL-fold"/>
    <property type="match status" value="1"/>
</dbReference>
<dbReference type="GO" id="GO:0004534">
    <property type="term" value="F:5'-3' RNA exonuclease activity"/>
    <property type="evidence" value="ECO:0007669"/>
    <property type="project" value="TreeGrafter"/>
</dbReference>
<dbReference type="FunFam" id="3.60.15.10:FF:000001">
    <property type="entry name" value="Cleavage and polyadenylation specificity factor"/>
    <property type="match status" value="1"/>
</dbReference>
<dbReference type="Gene3D" id="3.60.15.10">
    <property type="entry name" value="Ribonuclease Z/Hydroxyacylglutathione hydrolase-like"/>
    <property type="match status" value="1"/>
</dbReference>
<evidence type="ECO:0000259" key="13">
    <source>
        <dbReference type="SMART" id="SM01027"/>
    </source>
</evidence>
<dbReference type="GO" id="GO:0004521">
    <property type="term" value="F:RNA endonuclease activity"/>
    <property type="evidence" value="ECO:0007669"/>
    <property type="project" value="TreeGrafter"/>
</dbReference>
<accession>A0AAV5QLW7</accession>
<dbReference type="GO" id="GO:0005847">
    <property type="term" value="C:mRNA cleavage and polyadenylation specificity factor complex"/>
    <property type="evidence" value="ECO:0007669"/>
    <property type="project" value="TreeGrafter"/>
</dbReference>
<comment type="subcellular location">
    <subcellularLocation>
        <location evidence="1">Nucleus</location>
    </subcellularLocation>
</comment>
<dbReference type="InterPro" id="IPR001279">
    <property type="entry name" value="Metallo-B-lactamas"/>
</dbReference>
<keyword evidence="4" id="KW-0507">mRNA processing</keyword>
<organism evidence="15 16">
    <name type="scientific">Saccharomycopsis crataegensis</name>
    <dbReference type="NCBI Taxonomy" id="43959"/>
    <lineage>
        <taxon>Eukaryota</taxon>
        <taxon>Fungi</taxon>
        <taxon>Dikarya</taxon>
        <taxon>Ascomycota</taxon>
        <taxon>Saccharomycotina</taxon>
        <taxon>Saccharomycetes</taxon>
        <taxon>Saccharomycopsidaceae</taxon>
        <taxon>Saccharomycopsis</taxon>
    </lineage>
</organism>
<dbReference type="Pfam" id="PF16661">
    <property type="entry name" value="Lactamase_B_6"/>
    <property type="match status" value="1"/>
</dbReference>
<evidence type="ECO:0000313" key="15">
    <source>
        <dbReference type="EMBL" id="GMM35853.1"/>
    </source>
</evidence>
<dbReference type="InterPro" id="IPR011108">
    <property type="entry name" value="RMMBL"/>
</dbReference>
<dbReference type="InterPro" id="IPR021718">
    <property type="entry name" value="CPSF73-100_C"/>
</dbReference>
<dbReference type="PANTHER" id="PTHR11203:SF11">
    <property type="entry name" value="CLEAVAGE AND POLYADENYLATION SPECIFICITY FACTOR SUBUNIT 3"/>
    <property type="match status" value="1"/>
</dbReference>
<evidence type="ECO:0000313" key="16">
    <source>
        <dbReference type="Proteomes" id="UP001360560"/>
    </source>
</evidence>
<sequence length="733" mass="82771">MISVDSKSDDNESLRFFCLGGGNEVGRSCHIIEFKGKTVMFDAGVHPGFSGLNALPFYDEYDLSKVDILLISHFHLDHAASLPYVMQHTNFKGRVFMTHPTKAIFRWILGDFVRITSIGEGVSATVYNDDDLADAFDRIETIDYHSTLEIDGIKFTAYHAGHVLGAAMFFVEIGGLKVLFTGDYSRVKDRHLYSAEVPPEKPDVLICESTFGIATFENREEAENRLTRLVHGAVSNGGRVLLPTFALGRAQELMLVLDEYWSENPDLENIEIYFCSALARKCMTVYKTYVNMMNEEIRRRFKTENMNPFNFKYIKTLRSLESFEDFGPCVVIASPGMLQNGTSRELLERWAPDPRNALIITGYSVEGTMAKTILTEPLEIPSSNNPDIMIPRRLSVDEISFAAHVDYEQNSQFIDLVSPKNIILVHGEINPMGRLKSALLSKYAKFRKTKREVKVFTPRNCDDLRIQFQGMRVAKALGNIAEVKPKPGDIMTGVLVSKNFDLNLLKVDDLREFSGLTTTVVKERQTIRITSGRDLMHWHLSQMFGYVEVLHDNEEEFELKVMNDVTLTLEKDICTIQWTSGLINDTIADSVIAILLSVDSSPASVKMTSRIHSHDHNHDHNHDGEVKVEVKTEEVKEKEKDIKQKLLERHGDSSIETRVHRIIGLLRAQFGESFSTNSERTGGIVKIGPTEAKINFMDLTAECSSNILKIRIEQIMNRATDLAAPLAQKTKVM</sequence>
<dbReference type="InterPro" id="IPR050698">
    <property type="entry name" value="MBL"/>
</dbReference>
<dbReference type="GO" id="GO:0006397">
    <property type="term" value="P:mRNA processing"/>
    <property type="evidence" value="ECO:0007669"/>
    <property type="project" value="UniProtKB-KW"/>
</dbReference>
<keyword evidence="6" id="KW-0255">Endonuclease</keyword>
<evidence type="ECO:0000256" key="6">
    <source>
        <dbReference type="ARBA" id="ARBA00022759"/>
    </source>
</evidence>
<dbReference type="SMART" id="SM00849">
    <property type="entry name" value="Lactamase_B"/>
    <property type="match status" value="1"/>
</dbReference>
<dbReference type="PANTHER" id="PTHR11203">
    <property type="entry name" value="CLEAVAGE AND POLYADENYLATION SPECIFICITY FACTOR FAMILY MEMBER"/>
    <property type="match status" value="1"/>
</dbReference>
<evidence type="ECO:0000259" key="14">
    <source>
        <dbReference type="SMART" id="SM01098"/>
    </source>
</evidence>
<comment type="similarity">
    <text evidence="2">Belongs to the metallo-beta-lactamase superfamily. RNA-metabolizing metallo-beta-lactamase-like family. CPSF2/YSH1 subfamily.</text>
</comment>
<dbReference type="AlphaFoldDB" id="A0AAV5QLW7"/>
<proteinExistence type="inferred from homology"/>
<evidence type="ECO:0000256" key="1">
    <source>
        <dbReference type="ARBA" id="ARBA00004123"/>
    </source>
</evidence>
<evidence type="ECO:0000256" key="2">
    <source>
        <dbReference type="ARBA" id="ARBA00010624"/>
    </source>
</evidence>
<dbReference type="Proteomes" id="UP001360560">
    <property type="component" value="Unassembled WGS sequence"/>
</dbReference>
<evidence type="ECO:0000256" key="9">
    <source>
        <dbReference type="ARBA" id="ARBA00032592"/>
    </source>
</evidence>
<evidence type="ECO:0000256" key="11">
    <source>
        <dbReference type="ARBA" id="ARBA00075008"/>
    </source>
</evidence>
<evidence type="ECO:0000259" key="12">
    <source>
        <dbReference type="SMART" id="SM00849"/>
    </source>
</evidence>
<evidence type="ECO:0000256" key="4">
    <source>
        <dbReference type="ARBA" id="ARBA00022664"/>
    </source>
</evidence>
<dbReference type="RefSeq" id="XP_064852849.1">
    <property type="nucleotide sequence ID" value="XM_064996777.1"/>
</dbReference>
<feature type="domain" description="Pre-mRNA 3'-end-processing endonuclease polyadenylation factor C-term" evidence="14">
    <location>
        <begin position="487"/>
        <end position="726"/>
    </location>
</feature>
<dbReference type="InterPro" id="IPR022712">
    <property type="entry name" value="Beta_Casp"/>
</dbReference>
<reference evidence="15 16" key="1">
    <citation type="journal article" date="2023" name="Elife">
        <title>Identification of key yeast species and microbe-microbe interactions impacting larval growth of Drosophila in the wild.</title>
        <authorList>
            <person name="Mure A."/>
            <person name="Sugiura Y."/>
            <person name="Maeda R."/>
            <person name="Honda K."/>
            <person name="Sakurai N."/>
            <person name="Takahashi Y."/>
            <person name="Watada M."/>
            <person name="Katoh T."/>
            <person name="Gotoh A."/>
            <person name="Gotoh Y."/>
            <person name="Taniguchi I."/>
            <person name="Nakamura K."/>
            <person name="Hayashi T."/>
            <person name="Katayama T."/>
            <person name="Uemura T."/>
            <person name="Hattori Y."/>
        </authorList>
    </citation>
    <scope>NUCLEOTIDE SEQUENCE [LARGE SCALE GENOMIC DNA]</scope>
    <source>
        <strain evidence="15 16">SC-9</strain>
    </source>
</reference>
<comment type="caution">
    <text evidence="15">The sequence shown here is derived from an EMBL/GenBank/DDBJ whole genome shotgun (WGS) entry which is preliminary data.</text>
</comment>
<dbReference type="Pfam" id="PF11718">
    <property type="entry name" value="CPSF73-100_C"/>
    <property type="match status" value="1"/>
</dbReference>
<dbReference type="Gene3D" id="3.40.50.10890">
    <property type="match status" value="1"/>
</dbReference>
<evidence type="ECO:0000256" key="5">
    <source>
        <dbReference type="ARBA" id="ARBA00022722"/>
    </source>
</evidence>
<feature type="domain" description="Beta-Casp" evidence="13">
    <location>
        <begin position="250"/>
        <end position="373"/>
    </location>
</feature>
<dbReference type="SUPFAM" id="SSF56281">
    <property type="entry name" value="Metallo-hydrolase/oxidoreductase"/>
    <property type="match status" value="1"/>
</dbReference>
<dbReference type="GeneID" id="90073828"/>
<gene>
    <name evidence="15" type="ORF">DASC09_031780</name>
</gene>
<feature type="domain" description="Metallo-beta-lactamase" evidence="12">
    <location>
        <begin position="26"/>
        <end position="238"/>
    </location>
</feature>
<keyword evidence="16" id="KW-1185">Reference proteome</keyword>
<evidence type="ECO:0000256" key="3">
    <source>
        <dbReference type="ARBA" id="ARBA00018311"/>
    </source>
</evidence>
<keyword evidence="7" id="KW-0378">Hydrolase</keyword>
<dbReference type="Pfam" id="PF07521">
    <property type="entry name" value="RMMBL"/>
    <property type="match status" value="1"/>
</dbReference>
<evidence type="ECO:0000256" key="8">
    <source>
        <dbReference type="ARBA" id="ARBA00023242"/>
    </source>
</evidence>
<keyword evidence="5" id="KW-0540">Nuclease</keyword>
<protein>
    <recommendedName>
        <fullName evidence="3">Endoribonuclease YSH1</fullName>
    </recommendedName>
    <alternativeName>
        <fullName evidence="10">Endoribonuclease ysh1</fullName>
    </alternativeName>
    <alternativeName>
        <fullName evidence="9 11">mRNA 3'-end-processing protein YSH1</fullName>
    </alternativeName>
</protein>
<name>A0AAV5QLW7_9ASCO</name>
<dbReference type="InterPro" id="IPR036866">
    <property type="entry name" value="RibonucZ/Hydroxyglut_hydro"/>
</dbReference>
<dbReference type="EMBL" id="BTFZ01000011">
    <property type="protein sequence ID" value="GMM35853.1"/>
    <property type="molecule type" value="Genomic_DNA"/>
</dbReference>
<dbReference type="Pfam" id="PF10996">
    <property type="entry name" value="Beta-Casp"/>
    <property type="match status" value="1"/>
</dbReference>
<dbReference type="SMART" id="SM01027">
    <property type="entry name" value="Beta-Casp"/>
    <property type="match status" value="1"/>
</dbReference>
<evidence type="ECO:0000256" key="7">
    <source>
        <dbReference type="ARBA" id="ARBA00022801"/>
    </source>
</evidence>
<dbReference type="GO" id="GO:0003723">
    <property type="term" value="F:RNA binding"/>
    <property type="evidence" value="ECO:0007669"/>
    <property type="project" value="TreeGrafter"/>
</dbReference>
<dbReference type="SMART" id="SM01098">
    <property type="entry name" value="CPSF73-100_C"/>
    <property type="match status" value="1"/>
</dbReference>
<keyword evidence="8" id="KW-0539">Nucleus</keyword>
<dbReference type="FunFam" id="3.40.50.10890:FF:000001">
    <property type="entry name" value="Cleavage and polyadenylation specificity factor subunit 3"/>
    <property type="match status" value="1"/>
</dbReference>
<evidence type="ECO:0000256" key="10">
    <source>
        <dbReference type="ARBA" id="ARBA00069466"/>
    </source>
</evidence>